<reference evidence="2 3" key="1">
    <citation type="journal article" date="2013" name="PLoS Genet.">
        <title>The genome and development-dependent transcriptomes of Pyronema confluens: a window into fungal evolution.</title>
        <authorList>
            <person name="Traeger S."/>
            <person name="Altegoer F."/>
            <person name="Freitag M."/>
            <person name="Gabaldon T."/>
            <person name="Kempken F."/>
            <person name="Kumar A."/>
            <person name="Marcet-Houben M."/>
            <person name="Poggeler S."/>
            <person name="Stajich J.E."/>
            <person name="Nowrousian M."/>
        </authorList>
    </citation>
    <scope>NUCLEOTIDE SEQUENCE [LARGE SCALE GENOMIC DNA]</scope>
    <source>
        <strain evidence="3">CBS 100304</strain>
        <tissue evidence="2">Vegetative mycelium</tissue>
    </source>
</reference>
<keyword evidence="3" id="KW-1185">Reference proteome</keyword>
<evidence type="ECO:0000313" key="3">
    <source>
        <dbReference type="Proteomes" id="UP000018144"/>
    </source>
</evidence>
<accession>U4L582</accession>
<protein>
    <submittedName>
        <fullName evidence="2">Uncharacterized protein</fullName>
    </submittedName>
</protein>
<proteinExistence type="predicted"/>
<name>U4L582_PYROM</name>
<evidence type="ECO:0000256" key="1">
    <source>
        <dbReference type="SAM" id="MobiDB-lite"/>
    </source>
</evidence>
<organism evidence="2 3">
    <name type="scientific">Pyronema omphalodes (strain CBS 100304)</name>
    <name type="common">Pyronema confluens</name>
    <dbReference type="NCBI Taxonomy" id="1076935"/>
    <lineage>
        <taxon>Eukaryota</taxon>
        <taxon>Fungi</taxon>
        <taxon>Dikarya</taxon>
        <taxon>Ascomycota</taxon>
        <taxon>Pezizomycotina</taxon>
        <taxon>Pezizomycetes</taxon>
        <taxon>Pezizales</taxon>
        <taxon>Pyronemataceae</taxon>
        <taxon>Pyronema</taxon>
    </lineage>
</organism>
<feature type="region of interest" description="Disordered" evidence="1">
    <location>
        <begin position="1"/>
        <end position="20"/>
    </location>
</feature>
<dbReference type="AlphaFoldDB" id="U4L582"/>
<sequence length="44" mass="4787">MSTVDSTPSTTAQSDNKTYNNAEIQKAGVQVYLKNVAYAEFPCT</sequence>
<dbReference type="Proteomes" id="UP000018144">
    <property type="component" value="Unassembled WGS sequence"/>
</dbReference>
<evidence type="ECO:0000313" key="2">
    <source>
        <dbReference type="EMBL" id="CCX07577.1"/>
    </source>
</evidence>
<gene>
    <name evidence="2" type="ORF">PCON_07166</name>
</gene>
<dbReference type="EMBL" id="HF935357">
    <property type="protein sequence ID" value="CCX07577.1"/>
    <property type="molecule type" value="Genomic_DNA"/>
</dbReference>